<gene>
    <name evidence="2" type="ORF">V6255_14470</name>
</gene>
<keyword evidence="1" id="KW-0472">Membrane</keyword>
<evidence type="ECO:0000313" key="2">
    <source>
        <dbReference type="EMBL" id="MEL0660340.1"/>
    </source>
</evidence>
<evidence type="ECO:0000256" key="1">
    <source>
        <dbReference type="SAM" id="Phobius"/>
    </source>
</evidence>
<sequence length="396" mass="43243">MKTLFQQVNSIIAAMSAGLVAVIVGFSSSIALIYQLVINLGGDSHLVASWLLALGTSMGILSILLSYCYRIPILIAWSTPGAALLIANIQGFDLNQAVGGFIVCALLLFIFPLLIPLDKLFKWLPTQLASAMLAGILLKFGFAVFTQMELQPILIISMFISYLLAKRLIPQWTLLIVIVISAILAWYLQLIESKVIEWQWSEWQFIKPAFSWSVIVGISLPLFIVTTAAQNLPGIAMLQSFGYQAPIKRILSLTGLFNIIAAPFGGYALNLAAISASICMTEDVHKDANKRYWASIWAGIFYIILGLLAAYIIAWFALLPESLILALAGIALFGTITHSLQQSVNSKSKHINEAAVITLLITASPIALWGLSSVVWGVIGGLLVLLFSQLRFKKHH</sequence>
<keyword evidence="3" id="KW-1185">Reference proteome</keyword>
<feature type="transmembrane region" description="Helical" evidence="1">
    <location>
        <begin position="250"/>
        <end position="274"/>
    </location>
</feature>
<protein>
    <submittedName>
        <fullName evidence="2">Benzoate/H(+) symporter BenE family transporter</fullName>
    </submittedName>
</protein>
<evidence type="ECO:0000313" key="3">
    <source>
        <dbReference type="Proteomes" id="UP001366060"/>
    </source>
</evidence>
<dbReference type="Proteomes" id="UP001366060">
    <property type="component" value="Unassembled WGS sequence"/>
</dbReference>
<accession>A0ABU9HEX7</accession>
<feature type="transmembrane region" description="Helical" evidence="1">
    <location>
        <begin position="98"/>
        <end position="117"/>
    </location>
</feature>
<name>A0ABU9HEX7_9GAMM</name>
<keyword evidence="1" id="KW-0812">Transmembrane</keyword>
<feature type="transmembrane region" description="Helical" evidence="1">
    <location>
        <begin position="366"/>
        <end position="387"/>
    </location>
</feature>
<dbReference type="Pfam" id="PF03594">
    <property type="entry name" value="BenE"/>
    <property type="match status" value="1"/>
</dbReference>
<dbReference type="InterPro" id="IPR004711">
    <property type="entry name" value="Benzoate_Transporter"/>
</dbReference>
<comment type="caution">
    <text evidence="2">The sequence shown here is derived from an EMBL/GenBank/DDBJ whole genome shotgun (WGS) entry which is preliminary data.</text>
</comment>
<keyword evidence="1" id="KW-1133">Transmembrane helix</keyword>
<dbReference type="NCBIfam" id="TIGR00843">
    <property type="entry name" value="benE"/>
    <property type="match status" value="1"/>
</dbReference>
<feature type="transmembrane region" description="Helical" evidence="1">
    <location>
        <begin position="12"/>
        <end position="34"/>
    </location>
</feature>
<feature type="transmembrane region" description="Helical" evidence="1">
    <location>
        <begin position="74"/>
        <end position="92"/>
    </location>
</feature>
<dbReference type="PANTHER" id="PTHR30199">
    <property type="entry name" value="MFS FAMILY TRANSPORTER, PREDICTED SUBSTRATE BENZOATE"/>
    <property type="match status" value="1"/>
</dbReference>
<feature type="transmembrane region" description="Helical" evidence="1">
    <location>
        <begin position="294"/>
        <end position="316"/>
    </location>
</feature>
<feature type="transmembrane region" description="Helical" evidence="1">
    <location>
        <begin position="124"/>
        <end position="144"/>
    </location>
</feature>
<organism evidence="2 3">
    <name type="scientific">Psychromonas arctica</name>
    <dbReference type="NCBI Taxonomy" id="168275"/>
    <lineage>
        <taxon>Bacteria</taxon>
        <taxon>Pseudomonadati</taxon>
        <taxon>Pseudomonadota</taxon>
        <taxon>Gammaproteobacteria</taxon>
        <taxon>Alteromonadales</taxon>
        <taxon>Psychromonadaceae</taxon>
        <taxon>Psychromonas</taxon>
    </lineage>
</organism>
<dbReference type="EMBL" id="JBAKBA010000039">
    <property type="protein sequence ID" value="MEL0660340.1"/>
    <property type="molecule type" value="Genomic_DNA"/>
</dbReference>
<dbReference type="PANTHER" id="PTHR30199:SF0">
    <property type="entry name" value="INNER MEMBRANE PROTEIN YDCO"/>
    <property type="match status" value="1"/>
</dbReference>
<dbReference type="RefSeq" id="WP_341628801.1">
    <property type="nucleotide sequence ID" value="NZ_JBAKBA010000039.1"/>
</dbReference>
<reference evidence="2 3" key="1">
    <citation type="submission" date="2024-02" db="EMBL/GenBank/DDBJ databases">
        <title>Bacteria isolated from the canopy kelp, Nereocystis luetkeana.</title>
        <authorList>
            <person name="Pfister C.A."/>
            <person name="Younker I.T."/>
            <person name="Light S.H."/>
        </authorList>
    </citation>
    <scope>NUCLEOTIDE SEQUENCE [LARGE SCALE GENOMIC DNA]</scope>
    <source>
        <strain evidence="2 3">TI.2.07</strain>
    </source>
</reference>
<proteinExistence type="predicted"/>
<feature type="transmembrane region" description="Helical" evidence="1">
    <location>
        <begin position="172"/>
        <end position="189"/>
    </location>
</feature>
<feature type="transmembrane region" description="Helical" evidence="1">
    <location>
        <begin position="46"/>
        <end position="67"/>
    </location>
</feature>
<feature type="transmembrane region" description="Helical" evidence="1">
    <location>
        <begin position="209"/>
        <end position="229"/>
    </location>
</feature>